<evidence type="ECO:0000313" key="2">
    <source>
        <dbReference type="EMBL" id="EJT78844.1"/>
    </source>
</evidence>
<feature type="compositionally biased region" description="Polar residues" evidence="1">
    <location>
        <begin position="273"/>
        <end position="288"/>
    </location>
</feature>
<proteinExistence type="predicted"/>
<dbReference type="OrthoDB" id="5420391at2759"/>
<protein>
    <recommendedName>
        <fullName evidence="5">Serine/threonine-protein kinase ppk6</fullName>
    </recommendedName>
</protein>
<reference evidence="2" key="2">
    <citation type="submission" date="2010-07" db="EMBL/GenBank/DDBJ databases">
        <authorList>
            <consortium name="The Broad Institute Genome Sequencing Platform"/>
            <consortium name="Broad Institute Genome Sequencing Center for Infectious Disease"/>
            <person name="Ma L.-J."/>
            <person name="Dead R."/>
            <person name="Young S."/>
            <person name="Zeng Q."/>
            <person name="Koehrsen M."/>
            <person name="Alvarado L."/>
            <person name="Berlin A."/>
            <person name="Chapman S.B."/>
            <person name="Chen Z."/>
            <person name="Freedman E."/>
            <person name="Gellesch M."/>
            <person name="Goldberg J."/>
            <person name="Griggs A."/>
            <person name="Gujja S."/>
            <person name="Heilman E.R."/>
            <person name="Heiman D."/>
            <person name="Hepburn T."/>
            <person name="Howarth C."/>
            <person name="Jen D."/>
            <person name="Larson L."/>
            <person name="Mehta T."/>
            <person name="Neiman D."/>
            <person name="Pearson M."/>
            <person name="Roberts A."/>
            <person name="Saif S."/>
            <person name="Shea T."/>
            <person name="Shenoy N."/>
            <person name="Sisk P."/>
            <person name="Stolte C."/>
            <person name="Sykes S."/>
            <person name="Walk T."/>
            <person name="White J."/>
            <person name="Yandava C."/>
            <person name="Haas B."/>
            <person name="Nusbaum C."/>
            <person name="Birren B."/>
        </authorList>
    </citation>
    <scope>NUCLEOTIDE SEQUENCE</scope>
    <source>
        <strain evidence="2">R3-111a-1</strain>
    </source>
</reference>
<organism evidence="2">
    <name type="scientific">Gaeumannomyces tritici (strain R3-111a-1)</name>
    <name type="common">Wheat and barley take-all root rot fungus</name>
    <name type="synonym">Gaeumannomyces graminis var. tritici</name>
    <dbReference type="NCBI Taxonomy" id="644352"/>
    <lineage>
        <taxon>Eukaryota</taxon>
        <taxon>Fungi</taxon>
        <taxon>Dikarya</taxon>
        <taxon>Ascomycota</taxon>
        <taxon>Pezizomycotina</taxon>
        <taxon>Sordariomycetes</taxon>
        <taxon>Sordariomycetidae</taxon>
        <taxon>Magnaporthales</taxon>
        <taxon>Magnaporthaceae</taxon>
        <taxon>Gaeumannomyces</taxon>
    </lineage>
</organism>
<dbReference type="eggNOG" id="ENOG502SAHR">
    <property type="taxonomic scope" value="Eukaryota"/>
</dbReference>
<dbReference type="EnsemblFungi" id="EJT78844">
    <property type="protein sequence ID" value="EJT78844"/>
    <property type="gene ID" value="GGTG_03938"/>
</dbReference>
<dbReference type="GeneID" id="20344396"/>
<evidence type="ECO:0008006" key="5">
    <source>
        <dbReference type="Google" id="ProtNLM"/>
    </source>
</evidence>
<evidence type="ECO:0000313" key="3">
    <source>
        <dbReference type="EnsemblFungi" id="EJT78844"/>
    </source>
</evidence>
<reference evidence="2" key="3">
    <citation type="submission" date="2010-09" db="EMBL/GenBank/DDBJ databases">
        <title>Annotation of Gaeumannomyces graminis var. tritici R3-111a-1.</title>
        <authorList>
            <consortium name="The Broad Institute Genome Sequencing Platform"/>
            <person name="Ma L.-J."/>
            <person name="Dead R."/>
            <person name="Young S.K."/>
            <person name="Zeng Q."/>
            <person name="Gargeya S."/>
            <person name="Fitzgerald M."/>
            <person name="Haas B."/>
            <person name="Abouelleil A."/>
            <person name="Alvarado L."/>
            <person name="Arachchi H.M."/>
            <person name="Berlin A."/>
            <person name="Brown A."/>
            <person name="Chapman S.B."/>
            <person name="Chen Z."/>
            <person name="Dunbar C."/>
            <person name="Freedman E."/>
            <person name="Gearin G."/>
            <person name="Gellesch M."/>
            <person name="Goldberg J."/>
            <person name="Griggs A."/>
            <person name="Gujja S."/>
            <person name="Heiman D."/>
            <person name="Howarth C."/>
            <person name="Larson L."/>
            <person name="Lui A."/>
            <person name="MacDonald P.J.P."/>
            <person name="Mehta T."/>
            <person name="Montmayeur A."/>
            <person name="Murphy C."/>
            <person name="Neiman D."/>
            <person name="Pearson M."/>
            <person name="Priest M."/>
            <person name="Roberts A."/>
            <person name="Saif S."/>
            <person name="Shea T."/>
            <person name="Shenoy N."/>
            <person name="Sisk P."/>
            <person name="Stolte C."/>
            <person name="Sykes S."/>
            <person name="Yandava C."/>
            <person name="Wortman J."/>
            <person name="Nusbaum C."/>
            <person name="Birren B."/>
        </authorList>
    </citation>
    <scope>NUCLEOTIDE SEQUENCE</scope>
    <source>
        <strain evidence="2">R3-111a-1</strain>
    </source>
</reference>
<dbReference type="VEuPathDB" id="FungiDB:GGTG_03938"/>
<name>J3NRN7_GAET3</name>
<evidence type="ECO:0000313" key="4">
    <source>
        <dbReference type="Proteomes" id="UP000006039"/>
    </source>
</evidence>
<feature type="compositionally biased region" description="Basic and acidic residues" evidence="1">
    <location>
        <begin position="312"/>
        <end position="327"/>
    </location>
</feature>
<feature type="compositionally biased region" description="Low complexity" evidence="1">
    <location>
        <begin position="54"/>
        <end position="74"/>
    </location>
</feature>
<feature type="compositionally biased region" description="Polar residues" evidence="1">
    <location>
        <begin position="10"/>
        <end position="29"/>
    </location>
</feature>
<reference evidence="3" key="5">
    <citation type="submission" date="2018-04" db="UniProtKB">
        <authorList>
            <consortium name="EnsemblFungi"/>
        </authorList>
    </citation>
    <scope>IDENTIFICATION</scope>
    <source>
        <strain evidence="3">R3-111a-1</strain>
    </source>
</reference>
<dbReference type="RefSeq" id="XP_009219988.1">
    <property type="nucleotide sequence ID" value="XM_009221724.1"/>
</dbReference>
<feature type="compositionally biased region" description="Acidic residues" evidence="1">
    <location>
        <begin position="211"/>
        <end position="227"/>
    </location>
</feature>
<gene>
    <name evidence="3" type="primary">20344396</name>
    <name evidence="2" type="ORF">GGTG_03938</name>
</gene>
<reference evidence="3" key="4">
    <citation type="journal article" date="2015" name="G3 (Bethesda)">
        <title>Genome sequences of three phytopathogenic species of the Magnaporthaceae family of fungi.</title>
        <authorList>
            <person name="Okagaki L.H."/>
            <person name="Nunes C.C."/>
            <person name="Sailsbery J."/>
            <person name="Clay B."/>
            <person name="Brown D."/>
            <person name="John T."/>
            <person name="Oh Y."/>
            <person name="Young N."/>
            <person name="Fitzgerald M."/>
            <person name="Haas B.J."/>
            <person name="Zeng Q."/>
            <person name="Young S."/>
            <person name="Adiconis X."/>
            <person name="Fan L."/>
            <person name="Levin J.Z."/>
            <person name="Mitchell T.K."/>
            <person name="Okubara P.A."/>
            <person name="Farman M.L."/>
            <person name="Kohn L.M."/>
            <person name="Birren B."/>
            <person name="Ma L.-J."/>
            <person name="Dean R.A."/>
        </authorList>
    </citation>
    <scope>NUCLEOTIDE SEQUENCE</scope>
    <source>
        <strain evidence="3">R3-111a-1</strain>
    </source>
</reference>
<dbReference type="STRING" id="644352.J3NRN7"/>
<dbReference type="Proteomes" id="UP000006039">
    <property type="component" value="Unassembled WGS sequence"/>
</dbReference>
<keyword evidence="4" id="KW-1185">Reference proteome</keyword>
<evidence type="ECO:0000256" key="1">
    <source>
        <dbReference type="SAM" id="MobiDB-lite"/>
    </source>
</evidence>
<feature type="compositionally biased region" description="Polar residues" evidence="1">
    <location>
        <begin position="361"/>
        <end position="375"/>
    </location>
</feature>
<dbReference type="PANTHER" id="PTHR42084:SF1">
    <property type="entry name" value="SERINE_THREONINE-PROTEIN KINASE PPK6"/>
    <property type="match status" value="1"/>
</dbReference>
<reference evidence="4" key="1">
    <citation type="submission" date="2010-07" db="EMBL/GenBank/DDBJ databases">
        <title>The genome sequence of Gaeumannomyces graminis var. tritici strain R3-111a-1.</title>
        <authorList>
            <consortium name="The Broad Institute Genome Sequencing Platform"/>
            <person name="Ma L.-J."/>
            <person name="Dead R."/>
            <person name="Young S."/>
            <person name="Zeng Q."/>
            <person name="Koehrsen M."/>
            <person name="Alvarado L."/>
            <person name="Berlin A."/>
            <person name="Chapman S.B."/>
            <person name="Chen Z."/>
            <person name="Freedman E."/>
            <person name="Gellesch M."/>
            <person name="Goldberg J."/>
            <person name="Griggs A."/>
            <person name="Gujja S."/>
            <person name="Heilman E.R."/>
            <person name="Heiman D."/>
            <person name="Hepburn T."/>
            <person name="Howarth C."/>
            <person name="Jen D."/>
            <person name="Larson L."/>
            <person name="Mehta T."/>
            <person name="Neiman D."/>
            <person name="Pearson M."/>
            <person name="Roberts A."/>
            <person name="Saif S."/>
            <person name="Shea T."/>
            <person name="Shenoy N."/>
            <person name="Sisk P."/>
            <person name="Stolte C."/>
            <person name="Sykes S."/>
            <person name="Walk T."/>
            <person name="White J."/>
            <person name="Yandava C."/>
            <person name="Haas B."/>
            <person name="Nusbaum C."/>
            <person name="Birren B."/>
        </authorList>
    </citation>
    <scope>NUCLEOTIDE SEQUENCE [LARGE SCALE GENOMIC DNA]</scope>
    <source>
        <strain evidence="4">R3-111a-1</strain>
    </source>
</reference>
<feature type="region of interest" description="Disordered" evidence="1">
    <location>
        <begin position="1"/>
        <end position="133"/>
    </location>
</feature>
<dbReference type="EMBL" id="GL385396">
    <property type="protein sequence ID" value="EJT78844.1"/>
    <property type="molecule type" value="Genomic_DNA"/>
</dbReference>
<accession>J3NRN7</accession>
<dbReference type="PANTHER" id="PTHR42084">
    <property type="entry name" value="YALI0E26631P"/>
    <property type="match status" value="1"/>
</dbReference>
<feature type="region of interest" description="Disordered" evidence="1">
    <location>
        <begin position="179"/>
        <end position="420"/>
    </location>
</feature>
<dbReference type="AlphaFoldDB" id="J3NRN7"/>
<sequence length="637" mass="67561">MSADLFAEFGSSSQDAQPQQRGQSASTPAPLSFDDPFSFLASADSKPNSSKPFARPAQQPQQPWPRPQQQQQNPGAGGPISSGLWDTPPVSDFSGGGTINTNGAKNTVEDDDGWGDFEVATPNAAVPAPSKPTPGISVFPAVAAASSSTAPASSYRPQPPRARVIRASTLDMITNNLVDLAGPTGHAPSFDTHAAPEASRPKNSDPNVLFDADDYDGEAVSDDEFGDFETVAPTSLPPSRPTAPAASIIDFGDGFGNGPATTSAPKKEPPSKLLSTLSFGAVQPTGNAYPQPPKSPSFQQRNPFPGLAVTTPKEEKSQGDAAFESKLKSPSPVTVWPMVDSQPKIDDTPYQDSWDAFNGPLSKSQDPNPVANHSSPGWDWDAADGRSSWDWNSTSPAQAAAKPQEPVVQKLDDSAPPPTGVPPPSILLAAFCPLLELPNDVLFKPTAAAASSARSRVLADPATATFLRGYLSLATVAARVLAGRRLRWQRDKFLAQSMAISAAPTVGKGGGMKLAGVDKAETAREEREAADVVAAWRAIVGRLRSAVSAANSALQQAQGHQPLPKIPELVDKPAVQTAKMVPTAPKACVICGLKRDERVKGVDFEVEDSFGEWWVEHWGHRACRNFWIEHEVELRQR</sequence>